<dbReference type="InterPro" id="IPR052202">
    <property type="entry name" value="Yeast_MetPath_Reg"/>
</dbReference>
<keyword evidence="7" id="KW-1133">Transmembrane helix</keyword>
<keyword evidence="17" id="KW-1185">Reference proteome</keyword>
<dbReference type="GO" id="GO:0006351">
    <property type="term" value="P:DNA-templated transcription"/>
    <property type="evidence" value="ECO:0007669"/>
    <property type="project" value="InterPro"/>
</dbReference>
<dbReference type="Pfam" id="PF04082">
    <property type="entry name" value="Fungal_trans"/>
    <property type="match status" value="1"/>
</dbReference>
<feature type="region of interest" description="Disordered" evidence="14">
    <location>
        <begin position="896"/>
        <end position="917"/>
    </location>
</feature>
<dbReference type="Pfam" id="PF00153">
    <property type="entry name" value="Mito_carr"/>
    <property type="match status" value="3"/>
</dbReference>
<evidence type="ECO:0000256" key="2">
    <source>
        <dbReference type="ARBA" id="ARBA00004141"/>
    </source>
</evidence>
<keyword evidence="10 13" id="KW-0472">Membrane</keyword>
<evidence type="ECO:0000256" key="14">
    <source>
        <dbReference type="SAM" id="MobiDB-lite"/>
    </source>
</evidence>
<dbReference type="PROSITE" id="PS50920">
    <property type="entry name" value="SOLCAR"/>
    <property type="match status" value="3"/>
</dbReference>
<dbReference type="Gene3D" id="1.50.40.10">
    <property type="entry name" value="Mitochondrial carrier domain"/>
    <property type="match status" value="1"/>
</dbReference>
<dbReference type="GO" id="GO:0005634">
    <property type="term" value="C:nucleus"/>
    <property type="evidence" value="ECO:0007669"/>
    <property type="project" value="UniProtKB-SubCell"/>
</dbReference>
<dbReference type="GO" id="GO:0045944">
    <property type="term" value="P:positive regulation of transcription by RNA polymerase II"/>
    <property type="evidence" value="ECO:0007669"/>
    <property type="project" value="TreeGrafter"/>
</dbReference>
<feature type="compositionally biased region" description="Polar residues" evidence="14">
    <location>
        <begin position="400"/>
        <end position="418"/>
    </location>
</feature>
<evidence type="ECO:0000313" key="17">
    <source>
        <dbReference type="Proteomes" id="UP001140513"/>
    </source>
</evidence>
<dbReference type="InterPro" id="IPR018108">
    <property type="entry name" value="MCP_transmembrane"/>
</dbReference>
<dbReference type="AlphaFoldDB" id="A0A9W8XWI0"/>
<keyword evidence="5" id="KW-0496">Mitochondrion</keyword>
<organism evidence="16 17">
    <name type="scientific">Didymosphaeria variabile</name>
    <dbReference type="NCBI Taxonomy" id="1932322"/>
    <lineage>
        <taxon>Eukaryota</taxon>
        <taxon>Fungi</taxon>
        <taxon>Dikarya</taxon>
        <taxon>Ascomycota</taxon>
        <taxon>Pezizomycotina</taxon>
        <taxon>Dothideomycetes</taxon>
        <taxon>Pleosporomycetidae</taxon>
        <taxon>Pleosporales</taxon>
        <taxon>Massarineae</taxon>
        <taxon>Didymosphaeriaceae</taxon>
        <taxon>Didymosphaeria</taxon>
    </lineage>
</organism>
<protein>
    <recommendedName>
        <fullName evidence="15">Xylanolytic transcriptional activator regulatory domain-containing protein</fullName>
    </recommendedName>
</protein>
<dbReference type="CDD" id="cd12148">
    <property type="entry name" value="fungal_TF_MHR"/>
    <property type="match status" value="1"/>
</dbReference>
<evidence type="ECO:0000259" key="15">
    <source>
        <dbReference type="SMART" id="SM00906"/>
    </source>
</evidence>
<feature type="region of interest" description="Disordered" evidence="14">
    <location>
        <begin position="327"/>
        <end position="348"/>
    </location>
</feature>
<comment type="subcellular location">
    <subcellularLocation>
        <location evidence="2">Membrane</location>
        <topology evidence="2">Multi-pass membrane protein</topology>
    </subcellularLocation>
    <subcellularLocation>
        <location evidence="1">Nucleus</location>
    </subcellularLocation>
</comment>
<evidence type="ECO:0000256" key="5">
    <source>
        <dbReference type="ARBA" id="ARBA00022792"/>
    </source>
</evidence>
<evidence type="ECO:0000256" key="12">
    <source>
        <dbReference type="ARBA" id="ARBA00023242"/>
    </source>
</evidence>
<dbReference type="SUPFAM" id="SSF103506">
    <property type="entry name" value="Mitochondrial carrier"/>
    <property type="match status" value="1"/>
</dbReference>
<keyword evidence="5" id="KW-0999">Mitochondrion inner membrane</keyword>
<evidence type="ECO:0000313" key="16">
    <source>
        <dbReference type="EMBL" id="KAJ4360984.1"/>
    </source>
</evidence>
<feature type="compositionally biased region" description="Polar residues" evidence="14">
    <location>
        <begin position="899"/>
        <end position="911"/>
    </location>
</feature>
<evidence type="ECO:0000256" key="9">
    <source>
        <dbReference type="ARBA" id="ARBA00023125"/>
    </source>
</evidence>
<sequence>MSEKSKATPLQSVIAGAAAGGIESIVTYPTEYVKTRQQLLRGGASAAQSPIRILLSTVREHGIARLYTGGTAFCISNASKSGIRFLTFDTARNVMPKETSGKTTVLGNIMAGLCAGIAESVLVLTPGENIKTRLIDDAAGARAYKSSTHVVRSMLTVEGPTSFFRGVWPVTLKQSSNAMVRFTSYNLLSSALSPYTGASTSVAAGSLAGVVTVYCTMPFDNVKTQLQSIAGKDMYKGSLDCARQLVRRGGLRLLWKGTTPRLVRLSVSGAISFTVYEQFTANARARIEWLEEQLRRHAPQVNLDEGPRVDLRFQDAANVSAILETRSVEPEDTASPPKRTFAATQDQVQPQEQPFATEARSVALDLGLLSLSSDSRQLHYLGTSSGRLFTSLIGLGSPETTAQARASNTPSVYSQPSPSGKPGPFAHAKRLKESSRLVYETLRKVTLPAREDAQILLETYFRSIHVEHPFLHPSSIIDAIEALYQCAAAEPSAEIGFNGWVTTVEPFAYNGEFALSRGVNCTPVSVFTATFHVFMAFTLAATVRTRQRMYDFAPDQFYRAATSVAHHCFSNTSVATLQAILLAAVHSLLSPTEMNIWTLTYTAMAQCIDLGLHRMPSDGDGVSSPAALTRKMVFFTVYHLDRSVATIQGRPLGIRDETFDVQLPSLQDVQADAANLCSSNLAPELSIPAIVAFSIHRFKLDPIISEIKLLFYHLPSEISAYSWPADHRVTQKAIRQRLENWRRELSTVSNMLPQNTGDEDDQLEMRRYELKVQSQFFAAMILLYQPSQMIPHPGEEALLICYQCAASRINTYNSLYNAEGLFQSWRSVQGVFSSGATMIYCLWTSTSVQRSVPLSSAMTDLRTCTNLLSVGGEWWPSVKRGKETFGRAMDALLKKLDQSKSSPHTQGNVRNSNERPVRNIMQQPDRESVNFEALGPAIGIQRGGADLFGDLSTALPVGFDESSHNNASIDYSTTDWNLLDTIGDQSLQFDAHSFDNNVFGTNPENMDSTVEAFISEFLQNDTTWNPF</sequence>
<evidence type="ECO:0000256" key="10">
    <source>
        <dbReference type="ARBA" id="ARBA00023136"/>
    </source>
</evidence>
<accession>A0A9W8XWI0</accession>
<proteinExistence type="predicted"/>
<keyword evidence="8" id="KW-0805">Transcription regulation</keyword>
<dbReference type="GeneID" id="80905083"/>
<reference evidence="16" key="1">
    <citation type="submission" date="2022-10" db="EMBL/GenBank/DDBJ databases">
        <title>Tapping the CABI collections for fungal endophytes: first genome assemblies for Collariella, Neodidymelliopsis, Ascochyta clinopodiicola, Didymella pomorum, Didymosphaeria variabile, Neocosmospora piperis and Neocucurbitaria cava.</title>
        <authorList>
            <person name="Hill R."/>
        </authorList>
    </citation>
    <scope>NUCLEOTIDE SEQUENCE</scope>
    <source>
        <strain evidence="16">IMI 356815</strain>
    </source>
</reference>
<keyword evidence="9" id="KW-0238">DNA-binding</keyword>
<evidence type="ECO:0000256" key="6">
    <source>
        <dbReference type="ARBA" id="ARBA00022833"/>
    </source>
</evidence>
<dbReference type="RefSeq" id="XP_056077186.1">
    <property type="nucleotide sequence ID" value="XM_056210364.1"/>
</dbReference>
<gene>
    <name evidence="16" type="ORF">N0V89_001553</name>
</gene>
<evidence type="ECO:0000256" key="1">
    <source>
        <dbReference type="ARBA" id="ARBA00004123"/>
    </source>
</evidence>
<evidence type="ECO:0000256" key="4">
    <source>
        <dbReference type="ARBA" id="ARBA00022723"/>
    </source>
</evidence>
<keyword evidence="4" id="KW-0479">Metal-binding</keyword>
<keyword evidence="6" id="KW-0862">Zinc</keyword>
<feature type="repeat" description="Solcar" evidence="13">
    <location>
        <begin position="196"/>
        <end position="282"/>
    </location>
</feature>
<dbReference type="Proteomes" id="UP001140513">
    <property type="component" value="Unassembled WGS sequence"/>
</dbReference>
<dbReference type="GO" id="GO:0000981">
    <property type="term" value="F:DNA-binding transcription factor activity, RNA polymerase II-specific"/>
    <property type="evidence" value="ECO:0007669"/>
    <property type="project" value="TreeGrafter"/>
</dbReference>
<dbReference type="GO" id="GO:0008270">
    <property type="term" value="F:zinc ion binding"/>
    <property type="evidence" value="ECO:0007669"/>
    <property type="project" value="InterPro"/>
</dbReference>
<dbReference type="PANTHER" id="PTHR47782">
    <property type="entry name" value="ZN(II)2CYS6 TRANSCRIPTION FACTOR (EUROFUNG)-RELATED"/>
    <property type="match status" value="1"/>
</dbReference>
<dbReference type="InterPro" id="IPR023395">
    <property type="entry name" value="MCP_dom_sf"/>
</dbReference>
<keyword evidence="3 13" id="KW-0812">Transmembrane</keyword>
<feature type="domain" description="Xylanolytic transcriptional activator regulatory" evidence="15">
    <location>
        <begin position="596"/>
        <end position="670"/>
    </location>
</feature>
<feature type="repeat" description="Solcar" evidence="13">
    <location>
        <begin position="103"/>
        <end position="191"/>
    </location>
</feature>
<evidence type="ECO:0000256" key="13">
    <source>
        <dbReference type="PROSITE-ProRule" id="PRU00282"/>
    </source>
</evidence>
<evidence type="ECO:0000256" key="3">
    <source>
        <dbReference type="ARBA" id="ARBA00022692"/>
    </source>
</evidence>
<keyword evidence="11" id="KW-0804">Transcription</keyword>
<feature type="repeat" description="Solcar" evidence="13">
    <location>
        <begin position="7"/>
        <end position="94"/>
    </location>
</feature>
<dbReference type="OrthoDB" id="25921at2759"/>
<keyword evidence="12" id="KW-0539">Nucleus</keyword>
<dbReference type="GO" id="GO:0016020">
    <property type="term" value="C:membrane"/>
    <property type="evidence" value="ECO:0007669"/>
    <property type="project" value="UniProtKB-SubCell"/>
</dbReference>
<evidence type="ECO:0000256" key="7">
    <source>
        <dbReference type="ARBA" id="ARBA00022989"/>
    </source>
</evidence>
<evidence type="ECO:0000256" key="11">
    <source>
        <dbReference type="ARBA" id="ARBA00023163"/>
    </source>
</evidence>
<name>A0A9W8XWI0_9PLEO</name>
<evidence type="ECO:0000256" key="8">
    <source>
        <dbReference type="ARBA" id="ARBA00023015"/>
    </source>
</evidence>
<dbReference type="InterPro" id="IPR007219">
    <property type="entry name" value="XnlR_reg_dom"/>
</dbReference>
<dbReference type="GO" id="GO:0043565">
    <property type="term" value="F:sequence-specific DNA binding"/>
    <property type="evidence" value="ECO:0007669"/>
    <property type="project" value="TreeGrafter"/>
</dbReference>
<feature type="region of interest" description="Disordered" evidence="14">
    <location>
        <begin position="400"/>
        <end position="427"/>
    </location>
</feature>
<dbReference type="EMBL" id="JAPEUX010000001">
    <property type="protein sequence ID" value="KAJ4360984.1"/>
    <property type="molecule type" value="Genomic_DNA"/>
</dbReference>
<dbReference type="PANTHER" id="PTHR47782:SF1">
    <property type="entry name" value="PYRIMIDINE PATHWAY REGULATORY PROTEIN 1"/>
    <property type="match status" value="1"/>
</dbReference>
<comment type="caution">
    <text evidence="16">The sequence shown here is derived from an EMBL/GenBank/DDBJ whole genome shotgun (WGS) entry which is preliminary data.</text>
</comment>
<dbReference type="SMART" id="SM00906">
    <property type="entry name" value="Fungal_trans"/>
    <property type="match status" value="1"/>
</dbReference>